<keyword evidence="3" id="KW-0255">Endonuclease</keyword>
<dbReference type="Gene3D" id="3.60.10.10">
    <property type="entry name" value="Endonuclease/exonuclease/phosphatase"/>
    <property type="match status" value="1"/>
</dbReference>
<dbReference type="NCBIfam" id="NF033681">
    <property type="entry name" value="ExeM_NucH_DNase"/>
    <property type="match status" value="1"/>
</dbReference>
<feature type="domain" description="Endonuclease/exonuclease/phosphatase" evidence="2">
    <location>
        <begin position="296"/>
        <end position="579"/>
    </location>
</feature>
<feature type="signal peptide" evidence="1">
    <location>
        <begin position="1"/>
        <end position="21"/>
    </location>
</feature>
<dbReference type="SUPFAM" id="SSF56219">
    <property type="entry name" value="DNase I-like"/>
    <property type="match status" value="1"/>
</dbReference>
<feature type="chain" id="PRO_5045409078" evidence="1">
    <location>
        <begin position="22"/>
        <end position="684"/>
    </location>
</feature>
<comment type="caution">
    <text evidence="3">The sequence shown here is derived from an EMBL/GenBank/DDBJ whole genome shotgun (WGS) entry which is preliminary data.</text>
</comment>
<dbReference type="InterPro" id="IPR026444">
    <property type="entry name" value="Secre_tail"/>
</dbReference>
<dbReference type="CDD" id="cd10283">
    <property type="entry name" value="MnuA_DNase1-like"/>
    <property type="match status" value="1"/>
</dbReference>
<dbReference type="InterPro" id="IPR036691">
    <property type="entry name" value="Endo/exonu/phosph_ase_sf"/>
</dbReference>
<reference evidence="3" key="1">
    <citation type="submission" date="2023-07" db="EMBL/GenBank/DDBJ databases">
        <authorList>
            <person name="Kim M.K."/>
        </authorList>
    </citation>
    <scope>NUCLEOTIDE SEQUENCE</scope>
    <source>
        <strain evidence="3">ASUV-10-1</strain>
    </source>
</reference>
<dbReference type="Proteomes" id="UP001176429">
    <property type="component" value="Unassembled WGS sequence"/>
</dbReference>
<dbReference type="GO" id="GO:0004519">
    <property type="term" value="F:endonuclease activity"/>
    <property type="evidence" value="ECO:0007669"/>
    <property type="project" value="UniProtKB-KW"/>
</dbReference>
<evidence type="ECO:0000313" key="4">
    <source>
        <dbReference type="Proteomes" id="UP001176429"/>
    </source>
</evidence>
<keyword evidence="3" id="KW-0378">Hydrolase</keyword>
<protein>
    <submittedName>
        <fullName evidence="3">ExeM/NucH family extracellular endonuclease</fullName>
    </submittedName>
</protein>
<organism evidence="3 4">
    <name type="scientific">Hymenobacter aranciens</name>
    <dbReference type="NCBI Taxonomy" id="3063996"/>
    <lineage>
        <taxon>Bacteria</taxon>
        <taxon>Pseudomonadati</taxon>
        <taxon>Bacteroidota</taxon>
        <taxon>Cytophagia</taxon>
        <taxon>Cytophagales</taxon>
        <taxon>Hymenobacteraceae</taxon>
        <taxon>Hymenobacter</taxon>
    </lineage>
</organism>
<dbReference type="EMBL" id="JAUQSY010000001">
    <property type="protein sequence ID" value="MDO7873483.1"/>
    <property type="molecule type" value="Genomic_DNA"/>
</dbReference>
<dbReference type="NCBIfam" id="TIGR04183">
    <property type="entry name" value="Por_Secre_tail"/>
    <property type="match status" value="1"/>
</dbReference>
<evidence type="ECO:0000313" key="3">
    <source>
        <dbReference type="EMBL" id="MDO7873483.1"/>
    </source>
</evidence>
<evidence type="ECO:0000259" key="2">
    <source>
        <dbReference type="Pfam" id="PF03372"/>
    </source>
</evidence>
<dbReference type="PANTHER" id="PTHR42834:SF1">
    <property type="entry name" value="ENDONUCLEASE_EXONUCLEASE_PHOSPHATASE FAMILY PROTEIN (AFU_ORTHOLOGUE AFUA_3G09210)"/>
    <property type="match status" value="1"/>
</dbReference>
<dbReference type="InterPro" id="IPR047971">
    <property type="entry name" value="ExeM-like"/>
</dbReference>
<keyword evidence="4" id="KW-1185">Reference proteome</keyword>
<dbReference type="PANTHER" id="PTHR42834">
    <property type="entry name" value="ENDONUCLEASE/EXONUCLEASE/PHOSPHATASE FAMILY PROTEIN (AFU_ORTHOLOGUE AFUA_3G09210)"/>
    <property type="match status" value="1"/>
</dbReference>
<dbReference type="Pfam" id="PF03372">
    <property type="entry name" value="Exo_endo_phos"/>
    <property type="match status" value="1"/>
</dbReference>
<dbReference type="RefSeq" id="WP_305004798.1">
    <property type="nucleotide sequence ID" value="NZ_JAUQSY010000001.1"/>
</dbReference>
<name>A0ABT9B5N5_9BACT</name>
<proteinExistence type="predicted"/>
<dbReference type="InterPro" id="IPR005135">
    <property type="entry name" value="Endo/exonuclease/phosphatase"/>
</dbReference>
<evidence type="ECO:0000256" key="1">
    <source>
        <dbReference type="SAM" id="SignalP"/>
    </source>
</evidence>
<keyword evidence="3" id="KW-0540">Nuclease</keyword>
<accession>A0ABT9B5N5</accession>
<dbReference type="CDD" id="cd04486">
    <property type="entry name" value="YhcR_OBF_like"/>
    <property type="match status" value="1"/>
</dbReference>
<sequence length="684" mass="70948">MRFLSSLLLPALALLAAPALAQTITPIGTIQGSGATATSGTYTVEAVVTGVYPFLSPAGFYVQNDAATADGNPATSDALFVVQPNATVSIGDRLRITGAVSERTGTPSFGQAVLSSPAITTLGSGAALPAFAVLDNATFSNLAIEQYEGMRVEFAAPLTVADAGGIKSQGSLVLSARGMLYQPTQVIDPNDSPATGTSSTGSTNVAAVTAYAADNATKVITLDDGRAGTNQVPIPYLDPVSNTARVGGTVAALRGILSYKTNKYFIQPLPGADAPQVRSPRPAVPSFGPHDVTLASFNVLNYFNGNGQGGGFPTSRGAATLADFRRQRQKVIAAITQLNPDAAGLMEIENDGTGPSSAIQDLLAGLNAATAPGTYALIDDGATRQANTSDLIRCAIIYKPAALTPVGGVLLSTSSVFERSPVAQVFSTPAGQQFAFVVNHFKSKASGSGANGDQGDGQGPSNLRRTQQAQALVQFFDNTVRPAGTANIISVGDYNANYEEDPMDVLRAAGLLTPAPASSISYVYNSLSGSLDHAVVTPNLANAVEIHKWNINAVEPEYLEYDLAGAATDTLSPFRSSDHDPVAIGLKFSNIITATAPAAKPAGWSVYPNPATTEFTIDVAPTLAEGHLTVDVMSAQGQKLLHLHGLLPEVQQELSRRSAALGAGLYVVRLRGEDFQQTKRVTKL</sequence>
<gene>
    <name evidence="3" type="ORF">Q5H93_01980</name>
</gene>
<keyword evidence="1" id="KW-0732">Signal</keyword>